<accession>A0A9E4NKT6</accession>
<dbReference type="EMBL" id="JAEPCR010000047">
    <property type="protein sequence ID" value="MCG7978712.1"/>
    <property type="molecule type" value="Genomic_DNA"/>
</dbReference>
<reference evidence="3" key="1">
    <citation type="journal article" date="2021" name="Proc. Natl. Acad. Sci. U.S.A.">
        <title>Global biogeography of chemosynthetic symbionts reveals both localized and globally distributed symbiont groups. .</title>
        <authorList>
            <person name="Osvatic J.T."/>
            <person name="Wilkins L.G.E."/>
            <person name="Leibrecht L."/>
            <person name="Leray M."/>
            <person name="Zauner S."/>
            <person name="Polzin J."/>
            <person name="Camacho Y."/>
            <person name="Gros O."/>
            <person name="van Gils J.A."/>
            <person name="Eisen J.A."/>
            <person name="Petersen J.M."/>
            <person name="Yuen B."/>
        </authorList>
    </citation>
    <scope>NUCLEOTIDE SEQUENCE</scope>
    <source>
        <strain evidence="3">MAGclacostrist055</strain>
    </source>
</reference>
<dbReference type="GO" id="GO:0005829">
    <property type="term" value="C:cytosol"/>
    <property type="evidence" value="ECO:0007669"/>
    <property type="project" value="TreeGrafter"/>
</dbReference>
<evidence type="ECO:0000313" key="4">
    <source>
        <dbReference type="Proteomes" id="UP000886674"/>
    </source>
</evidence>
<dbReference type="GO" id="GO:0009244">
    <property type="term" value="P:lipopolysaccharide core region biosynthetic process"/>
    <property type="evidence" value="ECO:0007669"/>
    <property type="project" value="TreeGrafter"/>
</dbReference>
<evidence type="ECO:0000256" key="2">
    <source>
        <dbReference type="ARBA" id="ARBA00022679"/>
    </source>
</evidence>
<evidence type="ECO:0000256" key="1">
    <source>
        <dbReference type="ARBA" id="ARBA00022676"/>
    </source>
</evidence>
<evidence type="ECO:0000313" key="3">
    <source>
        <dbReference type="EMBL" id="MCG7978712.1"/>
    </source>
</evidence>
<dbReference type="SUPFAM" id="SSF53756">
    <property type="entry name" value="UDP-Glycosyltransferase/glycogen phosphorylase"/>
    <property type="match status" value="1"/>
</dbReference>
<dbReference type="AlphaFoldDB" id="A0A9E4NKT6"/>
<keyword evidence="1" id="KW-0328">Glycosyltransferase</keyword>
<dbReference type="PANTHER" id="PTHR30160">
    <property type="entry name" value="TETRAACYLDISACCHARIDE 4'-KINASE-RELATED"/>
    <property type="match status" value="1"/>
</dbReference>
<dbReference type="InterPro" id="IPR051199">
    <property type="entry name" value="LPS_LOS_Heptosyltrfase"/>
</dbReference>
<dbReference type="CDD" id="cd03789">
    <property type="entry name" value="GT9_LPS_heptosyltransferase"/>
    <property type="match status" value="1"/>
</dbReference>
<dbReference type="Gene3D" id="3.40.50.2000">
    <property type="entry name" value="Glycogen Phosphorylase B"/>
    <property type="match status" value="2"/>
</dbReference>
<comment type="caution">
    <text evidence="3">The sequence shown here is derived from an EMBL/GenBank/DDBJ whole genome shotgun (WGS) entry which is preliminary data.</text>
</comment>
<dbReference type="InterPro" id="IPR002201">
    <property type="entry name" value="Glyco_trans_9"/>
</dbReference>
<keyword evidence="2" id="KW-0808">Transferase</keyword>
<organism evidence="3 4">
    <name type="scientific">Candidatus Thiodiazotropha taylori</name>
    <dbReference type="NCBI Taxonomy" id="2792791"/>
    <lineage>
        <taxon>Bacteria</taxon>
        <taxon>Pseudomonadati</taxon>
        <taxon>Pseudomonadota</taxon>
        <taxon>Gammaproteobacteria</taxon>
        <taxon>Chromatiales</taxon>
        <taxon>Sedimenticolaceae</taxon>
        <taxon>Candidatus Thiodiazotropha</taxon>
    </lineage>
</organism>
<name>A0A9E4NKT6_9GAMM</name>
<gene>
    <name evidence="3" type="ORF">JAY77_11325</name>
</gene>
<dbReference type="Proteomes" id="UP000886674">
    <property type="component" value="Unassembled WGS sequence"/>
</dbReference>
<protein>
    <submittedName>
        <fullName evidence="3">Glycosyltransferase family 9 protein</fullName>
    </submittedName>
</protein>
<sequence>MKLSDLENPSILIVRLSAIGDIVFATPLIHAIRRRYPEARISWLVQAESKDLLECHPELDQVLVWPRQAWESQWKKRRWLDLWRAIRHFRQGLKAHRFDVALDVQSLMKSGFLTWLSGAEHRIGLGSREGSQWLMDQVIAKGGEPTRIASEYHHFAQQLELPVDEFEMHIGLSDEDNSQADALLRAHGLERGFITICPFTTRPQKHWFNSSWNELLAAVGQQWQLPVVMLGGPGDRSSSLAIGGRNQESLINLTGETTLRQAAALIKRAKLIIGVDTGLTHMGIAMNRPTLCLFGSTRPYLDTTHENAAVIYHPRQCSPCKRKPTCNGSFDCMRDIKVTEVMRHASRLAGLDGRVR</sequence>
<dbReference type="GO" id="GO:0008713">
    <property type="term" value="F:ADP-heptose-lipopolysaccharide heptosyltransferase activity"/>
    <property type="evidence" value="ECO:0007669"/>
    <property type="project" value="TreeGrafter"/>
</dbReference>
<dbReference type="Pfam" id="PF01075">
    <property type="entry name" value="Glyco_transf_9"/>
    <property type="match status" value="1"/>
</dbReference>
<proteinExistence type="predicted"/>